<dbReference type="Gene3D" id="3.20.80.10">
    <property type="entry name" value="Regulatory factor, effector binding domain"/>
    <property type="match status" value="2"/>
</dbReference>
<comment type="similarity">
    <text evidence="2">Belongs to the HEBP family.</text>
</comment>
<dbReference type="AlphaFoldDB" id="A0A913YVJ5"/>
<proteinExistence type="inferred from homology"/>
<evidence type="ECO:0000256" key="6">
    <source>
        <dbReference type="ARBA" id="ARBA00040755"/>
    </source>
</evidence>
<evidence type="ECO:0000256" key="5">
    <source>
        <dbReference type="ARBA" id="ARBA00037673"/>
    </source>
</evidence>
<evidence type="ECO:0000256" key="1">
    <source>
        <dbReference type="ARBA" id="ARBA00004496"/>
    </source>
</evidence>
<dbReference type="OMA" id="EINTEMF"/>
<dbReference type="FunFam" id="3.20.80.10:FF:000002">
    <property type="entry name" value="Heme-binding protein 2"/>
    <property type="match status" value="1"/>
</dbReference>
<comment type="subunit">
    <text evidence="3">Monomer.</text>
</comment>
<dbReference type="SUPFAM" id="SSF55136">
    <property type="entry name" value="Probable bacterial effector-binding domain"/>
    <property type="match status" value="2"/>
</dbReference>
<dbReference type="EnsemblMetazoa" id="XM_028662751.1">
    <property type="protein sequence ID" value="XP_028518552.1"/>
    <property type="gene ID" value="LOC110250984"/>
</dbReference>
<dbReference type="KEGG" id="epa:110250984"/>
<dbReference type="InterPro" id="IPR011256">
    <property type="entry name" value="Reg_factor_effector_dom_sf"/>
</dbReference>
<sequence length="449" mass="52222">MFGWFKGEEKPPIDPKQFHIPEFYRGTNGPLIKVLETHDDYEVRLYEKTQWVSSKSPPGEFMGAFWRLYSYIGGKNDQGKKMDMNMPVRMYIKLSEEDEDGSKVDDFVVSFFLSSSLLPELPKPTDEQVFLEQEERRVTYVANFSGMATGKDWKDSRKRLMAALDRDGKRYVAKEYFSAGYDPPYKLWNRRNEMILIADPQPELDEDESTDNRDMFELSRNTGDCSVYRVFDVQTNHLRFKAYFVQKMFSWFKGEEKPKKDTSEFHYPDFYNGSIGPRFKLLDSDEDYETRIYESTKWVSTDMETSDYGDAMSKGFWKLFGYIGGKNETKSKVAMTIPVRGTVTQHEGETKSVVTSFFVDQSKDCPAPTEETVFVKEESEEVKVYVRNFGGFAKDHSYKENLQALKDSLDRDGKCYVTGVYFTAGYDPPFKLWGRRNEVYVQAASENTD</sequence>
<accession>A0A913YVJ5</accession>
<dbReference type="RefSeq" id="XP_028518552.1">
    <property type="nucleotide sequence ID" value="XM_028662751.1"/>
</dbReference>
<dbReference type="Pfam" id="PF04832">
    <property type="entry name" value="SOUL"/>
    <property type="match status" value="2"/>
</dbReference>
<comment type="subcellular location">
    <subcellularLocation>
        <location evidence="1">Cytoplasm</location>
    </subcellularLocation>
</comment>
<keyword evidence="4" id="KW-0963">Cytoplasm</keyword>
<comment type="function">
    <text evidence="5">May bind free porphyrinogens that may be present in the cell and thus facilitate removal of these potentially toxic compound. Binds with a high affinity to one molecule of heme or porphyrins. It binds metalloporphyrins, free porphyrins and N-methylprotoporphyrin with similar affinities.</text>
</comment>
<dbReference type="GO" id="GO:0005737">
    <property type="term" value="C:cytoplasm"/>
    <property type="evidence" value="ECO:0007669"/>
    <property type="project" value="UniProtKB-SubCell"/>
</dbReference>
<reference evidence="7" key="1">
    <citation type="submission" date="2022-11" db="UniProtKB">
        <authorList>
            <consortium name="EnsemblMetazoa"/>
        </authorList>
    </citation>
    <scope>IDENTIFICATION</scope>
</reference>
<dbReference type="InterPro" id="IPR006917">
    <property type="entry name" value="SOUL_heme-bd"/>
</dbReference>
<dbReference type="FunFam" id="3.20.80.10:FF:000003">
    <property type="entry name" value="Heme-binding protein 1"/>
    <property type="match status" value="1"/>
</dbReference>
<dbReference type="PANTHER" id="PTHR11220">
    <property type="entry name" value="HEME-BINDING PROTEIN-RELATED"/>
    <property type="match status" value="1"/>
</dbReference>
<dbReference type="Proteomes" id="UP000887567">
    <property type="component" value="Unplaced"/>
</dbReference>
<keyword evidence="8" id="KW-1185">Reference proteome</keyword>
<dbReference type="PANTHER" id="PTHR11220:SF1">
    <property type="entry name" value="HEME-BINDING PROTEIN 2"/>
    <property type="match status" value="1"/>
</dbReference>
<organism evidence="7 8">
    <name type="scientific">Exaiptasia diaphana</name>
    <name type="common">Tropical sea anemone</name>
    <name type="synonym">Aiptasia pulchella</name>
    <dbReference type="NCBI Taxonomy" id="2652724"/>
    <lineage>
        <taxon>Eukaryota</taxon>
        <taxon>Metazoa</taxon>
        <taxon>Cnidaria</taxon>
        <taxon>Anthozoa</taxon>
        <taxon>Hexacorallia</taxon>
        <taxon>Actiniaria</taxon>
        <taxon>Aiptasiidae</taxon>
        <taxon>Exaiptasia</taxon>
    </lineage>
</organism>
<protein>
    <recommendedName>
        <fullName evidence="6">Heme-binding protein 1</fullName>
    </recommendedName>
</protein>
<dbReference type="OrthoDB" id="6424451at2759"/>
<evidence type="ECO:0000313" key="8">
    <source>
        <dbReference type="Proteomes" id="UP000887567"/>
    </source>
</evidence>
<dbReference type="GeneID" id="110250984"/>
<evidence type="ECO:0000313" key="7">
    <source>
        <dbReference type="EnsemblMetazoa" id="XP_028518552.1"/>
    </source>
</evidence>
<evidence type="ECO:0000256" key="2">
    <source>
        <dbReference type="ARBA" id="ARBA00009817"/>
    </source>
</evidence>
<name>A0A913YVJ5_EXADI</name>
<evidence type="ECO:0000256" key="3">
    <source>
        <dbReference type="ARBA" id="ARBA00011245"/>
    </source>
</evidence>
<evidence type="ECO:0000256" key="4">
    <source>
        <dbReference type="ARBA" id="ARBA00022490"/>
    </source>
</evidence>